<proteinExistence type="predicted"/>
<keyword evidence="2" id="KW-0472">Membrane</keyword>
<sequence length="360" mass="40468">MQRTEKSRVQRSTLCWGAAGVGALALNLAARLFPSIGEWYAEQIYPLWVNTLGRLCGWFPFSVTEAGIYVGLLLVLWLLTQLLRGKGRPEQLPGLLFRLAVALWVLFVLNAGINYQRRTFSELAGYEIQESTVEELTALCEDLITEINGAAEELEKEPVRTERKMTETAVRAMQRAGESYPALAGYYPRAKRVRSWWYLSWQQLQGEYSPFTVEANYNGHMPEMDIPSTVCHELSHLKGFMREDEANFIAYLACRQSDSAAFRYSGALLAYIYSGNALYKADPEAYLSLRAGLCARAGTDLEEHNGYWRSFDGAVAKASDRMNDAYLKANAQKDGTASYGRMVDLLLAWKRQGGGQDEGR</sequence>
<feature type="transmembrane region" description="Helical" evidence="2">
    <location>
        <begin position="58"/>
        <end position="83"/>
    </location>
</feature>
<name>A0A923LD17_9FIRM</name>
<feature type="coiled-coil region" evidence="1">
    <location>
        <begin position="126"/>
        <end position="153"/>
    </location>
</feature>
<keyword evidence="2" id="KW-1133">Transmembrane helix</keyword>
<keyword evidence="2" id="KW-0812">Transmembrane</keyword>
<dbReference type="Pfam" id="PF12725">
    <property type="entry name" value="DUF3810"/>
    <property type="match status" value="1"/>
</dbReference>
<evidence type="ECO:0000313" key="3">
    <source>
        <dbReference type="EMBL" id="MBC5660396.1"/>
    </source>
</evidence>
<feature type="transmembrane region" description="Helical" evidence="2">
    <location>
        <begin position="95"/>
        <end position="113"/>
    </location>
</feature>
<reference evidence="3" key="1">
    <citation type="submission" date="2020-08" db="EMBL/GenBank/DDBJ databases">
        <title>Genome public.</title>
        <authorList>
            <person name="Liu C."/>
            <person name="Sun Q."/>
        </authorList>
    </citation>
    <scope>NUCLEOTIDE SEQUENCE</scope>
    <source>
        <strain evidence="3">NSJ-68</strain>
    </source>
</reference>
<dbReference type="Proteomes" id="UP000649345">
    <property type="component" value="Unassembled WGS sequence"/>
</dbReference>
<dbReference type="InterPro" id="IPR024294">
    <property type="entry name" value="DUF3810"/>
</dbReference>
<gene>
    <name evidence="3" type="ORF">H8S44_11510</name>
</gene>
<keyword evidence="1" id="KW-0175">Coiled coil</keyword>
<protein>
    <submittedName>
        <fullName evidence="3">DUF3810 domain-containing protein</fullName>
    </submittedName>
</protein>
<organism evidence="3 4">
    <name type="scientific">Anaerosacchariphilus hominis</name>
    <dbReference type="NCBI Taxonomy" id="2763017"/>
    <lineage>
        <taxon>Bacteria</taxon>
        <taxon>Bacillati</taxon>
        <taxon>Bacillota</taxon>
        <taxon>Clostridia</taxon>
        <taxon>Lachnospirales</taxon>
        <taxon>Lachnospiraceae</taxon>
        <taxon>Anaerosacchariphilus</taxon>
    </lineage>
</organism>
<dbReference type="AlphaFoldDB" id="A0A923LD17"/>
<dbReference type="EMBL" id="JACOOR010000006">
    <property type="protein sequence ID" value="MBC5660396.1"/>
    <property type="molecule type" value="Genomic_DNA"/>
</dbReference>
<comment type="caution">
    <text evidence="3">The sequence shown here is derived from an EMBL/GenBank/DDBJ whole genome shotgun (WGS) entry which is preliminary data.</text>
</comment>
<dbReference type="RefSeq" id="WP_186872372.1">
    <property type="nucleotide sequence ID" value="NZ_JACOOR010000006.1"/>
</dbReference>
<evidence type="ECO:0000313" key="4">
    <source>
        <dbReference type="Proteomes" id="UP000649345"/>
    </source>
</evidence>
<keyword evidence="4" id="KW-1185">Reference proteome</keyword>
<evidence type="ECO:0000256" key="1">
    <source>
        <dbReference type="SAM" id="Coils"/>
    </source>
</evidence>
<evidence type="ECO:0000256" key="2">
    <source>
        <dbReference type="SAM" id="Phobius"/>
    </source>
</evidence>
<accession>A0A923LD17</accession>